<dbReference type="SUPFAM" id="SSF50249">
    <property type="entry name" value="Nucleic acid-binding proteins"/>
    <property type="match status" value="1"/>
</dbReference>
<feature type="signal peptide" evidence="2">
    <location>
        <begin position="1"/>
        <end position="18"/>
    </location>
</feature>
<name>A0A3M7L231_AUXPR</name>
<feature type="chain" id="PRO_5018235044" description="30S ribosomal protein S1" evidence="2">
    <location>
        <begin position="19"/>
        <end position="310"/>
    </location>
</feature>
<comment type="caution">
    <text evidence="3">The sequence shown here is derived from an EMBL/GenBank/DDBJ whole genome shotgun (WGS) entry which is preliminary data.</text>
</comment>
<keyword evidence="2" id="KW-0732">Signal</keyword>
<evidence type="ECO:0000313" key="4">
    <source>
        <dbReference type="Proteomes" id="UP000279271"/>
    </source>
</evidence>
<evidence type="ECO:0000256" key="2">
    <source>
        <dbReference type="SAM" id="SignalP"/>
    </source>
</evidence>
<dbReference type="EMBL" id="QOKY01000135">
    <property type="protein sequence ID" value="RMZ56768.1"/>
    <property type="molecule type" value="Genomic_DNA"/>
</dbReference>
<sequence>MACRQCRSLLAWVPGLRAYSTAAVGPLGLASAQVQDPAHARRLAAVQGMKVEHALSADEASTSELEHERALFRLHNSSMKLEGSIIRARVVSVDRQRLLVDTGLRMASLAPADVTPDSIVVRAPGPRASPAAVLPGDVLQVYLEYVETPEGGPLVSGQAAAGQRRLASVWAELEARFREGRTVRGRVLNALHGGFAVGVGGLVAFLPAHAASWATQQRTGELREFRIRSMNAARRNVVVVDARGGGAREAAPPRPLREGQARSRNVRQEAEALKAALGMPVGAGPGDASPSEARPAGADPAGPGSGLSAA</sequence>
<dbReference type="Proteomes" id="UP000279271">
    <property type="component" value="Unassembled WGS sequence"/>
</dbReference>
<feature type="region of interest" description="Disordered" evidence="1">
    <location>
        <begin position="244"/>
        <end position="310"/>
    </location>
</feature>
<feature type="compositionally biased region" description="Low complexity" evidence="1">
    <location>
        <begin position="293"/>
        <end position="310"/>
    </location>
</feature>
<protein>
    <recommendedName>
        <fullName evidence="5">30S ribosomal protein S1</fullName>
    </recommendedName>
</protein>
<dbReference type="InterPro" id="IPR012340">
    <property type="entry name" value="NA-bd_OB-fold"/>
</dbReference>
<reference evidence="4" key="1">
    <citation type="journal article" date="2018" name="Algal Res.">
        <title>Characterization of plant carbon substrate utilization by Auxenochlorella protothecoides.</title>
        <authorList>
            <person name="Vogler B.W."/>
            <person name="Starkenburg S.R."/>
            <person name="Sudasinghe N."/>
            <person name="Schambach J.Y."/>
            <person name="Rollin J.A."/>
            <person name="Pattathil S."/>
            <person name="Barry A.N."/>
        </authorList>
    </citation>
    <scope>NUCLEOTIDE SEQUENCE [LARGE SCALE GENOMIC DNA]</scope>
    <source>
        <strain evidence="4">UTEX 25</strain>
    </source>
</reference>
<feature type="compositionally biased region" description="Basic and acidic residues" evidence="1">
    <location>
        <begin position="255"/>
        <end position="272"/>
    </location>
</feature>
<evidence type="ECO:0000313" key="3">
    <source>
        <dbReference type="EMBL" id="RMZ56768.1"/>
    </source>
</evidence>
<proteinExistence type="predicted"/>
<evidence type="ECO:0008006" key="5">
    <source>
        <dbReference type="Google" id="ProtNLM"/>
    </source>
</evidence>
<accession>A0A3M7L231</accession>
<gene>
    <name evidence="3" type="ORF">APUTEX25_002857</name>
</gene>
<organism evidence="3 4">
    <name type="scientific">Auxenochlorella protothecoides</name>
    <name type="common">Green microalga</name>
    <name type="synonym">Chlorella protothecoides</name>
    <dbReference type="NCBI Taxonomy" id="3075"/>
    <lineage>
        <taxon>Eukaryota</taxon>
        <taxon>Viridiplantae</taxon>
        <taxon>Chlorophyta</taxon>
        <taxon>core chlorophytes</taxon>
        <taxon>Trebouxiophyceae</taxon>
        <taxon>Chlorellales</taxon>
        <taxon>Chlorellaceae</taxon>
        <taxon>Auxenochlorella</taxon>
    </lineage>
</organism>
<dbReference type="AlphaFoldDB" id="A0A3M7L231"/>
<evidence type="ECO:0000256" key="1">
    <source>
        <dbReference type="SAM" id="MobiDB-lite"/>
    </source>
</evidence>